<evidence type="ECO:0000313" key="2">
    <source>
        <dbReference type="EMBL" id="SJZ42527.1"/>
    </source>
</evidence>
<name>A0A1T4KJG9_9PORP</name>
<evidence type="ECO:0000256" key="1">
    <source>
        <dbReference type="SAM" id="Phobius"/>
    </source>
</evidence>
<keyword evidence="1" id="KW-0812">Transmembrane</keyword>
<keyword evidence="1" id="KW-0472">Membrane</keyword>
<keyword evidence="3" id="KW-1185">Reference proteome</keyword>
<proteinExistence type="predicted"/>
<protein>
    <submittedName>
        <fullName evidence="2">Uncharacterized protein</fullName>
    </submittedName>
</protein>
<feature type="transmembrane region" description="Helical" evidence="1">
    <location>
        <begin position="26"/>
        <end position="51"/>
    </location>
</feature>
<sequence length="141" mass="16505">MILMYWKILHDALCSIKKDNPKDYQWISVVFMSMGNALNILGLLISFHILWDTPILLFQNLQFIAIKPMDSLLKFFLQFLMVPVIFNLYCLSKIKRKERELTKETSHKGKLFAYYMLLSIIGLITSILIAYVLVNPLKECL</sequence>
<reference evidence="3" key="1">
    <citation type="submission" date="2017-02" db="EMBL/GenBank/DDBJ databases">
        <authorList>
            <person name="Varghese N."/>
            <person name="Submissions S."/>
        </authorList>
    </citation>
    <scope>NUCLEOTIDE SEQUENCE [LARGE SCALE GENOMIC DNA]</scope>
    <source>
        <strain evidence="3">ATCC 51356</strain>
    </source>
</reference>
<evidence type="ECO:0000313" key="3">
    <source>
        <dbReference type="Proteomes" id="UP000190121"/>
    </source>
</evidence>
<dbReference type="AlphaFoldDB" id="A0A1T4KJG9"/>
<keyword evidence="1" id="KW-1133">Transmembrane helix</keyword>
<feature type="transmembrane region" description="Helical" evidence="1">
    <location>
        <begin position="71"/>
        <end position="91"/>
    </location>
</feature>
<dbReference type="Proteomes" id="UP000190121">
    <property type="component" value="Unassembled WGS sequence"/>
</dbReference>
<organism evidence="2 3">
    <name type="scientific">Porphyromonas circumdentaria</name>
    <dbReference type="NCBI Taxonomy" id="29524"/>
    <lineage>
        <taxon>Bacteria</taxon>
        <taxon>Pseudomonadati</taxon>
        <taxon>Bacteroidota</taxon>
        <taxon>Bacteroidia</taxon>
        <taxon>Bacteroidales</taxon>
        <taxon>Porphyromonadaceae</taxon>
        <taxon>Porphyromonas</taxon>
    </lineage>
</organism>
<dbReference type="EMBL" id="FUXE01000001">
    <property type="protein sequence ID" value="SJZ42527.1"/>
    <property type="molecule type" value="Genomic_DNA"/>
</dbReference>
<accession>A0A1T4KJG9</accession>
<feature type="transmembrane region" description="Helical" evidence="1">
    <location>
        <begin position="112"/>
        <end position="134"/>
    </location>
</feature>
<dbReference type="STRING" id="29524.SAMN02745171_00072"/>
<gene>
    <name evidence="2" type="ORF">SAMN02745171_00072</name>
</gene>